<evidence type="ECO:0000313" key="2">
    <source>
        <dbReference type="Proteomes" id="UP000024404"/>
    </source>
</evidence>
<dbReference type="Pfam" id="PF05380">
    <property type="entry name" value="Peptidase_A17"/>
    <property type="match status" value="1"/>
</dbReference>
<dbReference type="PANTHER" id="PTHR47331">
    <property type="entry name" value="PHD-TYPE DOMAIN-CONTAINING PROTEIN"/>
    <property type="match status" value="1"/>
</dbReference>
<dbReference type="EMBL" id="CMVM020000071">
    <property type="status" value="NOT_ANNOTATED_CDS"/>
    <property type="molecule type" value="Genomic_DNA"/>
</dbReference>
<reference evidence="2" key="1">
    <citation type="submission" date="2013-10" db="EMBL/GenBank/DDBJ databases">
        <title>Genome sequencing of Onchocerca volvulus.</title>
        <authorList>
            <person name="Cotton J."/>
            <person name="Tsai J."/>
            <person name="Stanley E."/>
            <person name="Tracey A."/>
            <person name="Holroyd N."/>
            <person name="Lustigman S."/>
            <person name="Berriman M."/>
        </authorList>
    </citation>
    <scope>NUCLEOTIDE SEQUENCE</scope>
</reference>
<reference evidence="1" key="2">
    <citation type="submission" date="2022-06" db="UniProtKB">
        <authorList>
            <consortium name="EnsemblMetazoa"/>
        </authorList>
    </citation>
    <scope>IDENTIFICATION</scope>
</reference>
<protein>
    <submittedName>
        <fullName evidence="1">Uncharacterized protein</fullName>
    </submittedName>
</protein>
<dbReference type="Proteomes" id="UP000024404">
    <property type="component" value="Unassembled WGS sequence"/>
</dbReference>
<evidence type="ECO:0000313" key="1">
    <source>
        <dbReference type="EnsemblMetazoa" id="OVOC2127.1"/>
    </source>
</evidence>
<dbReference type="EnsemblMetazoa" id="OVOC2127.1">
    <property type="protein sequence ID" value="OVOC2127.1"/>
    <property type="gene ID" value="WBGene00238936"/>
</dbReference>
<dbReference type="AlphaFoldDB" id="A0A8R1XRL3"/>
<proteinExistence type="predicted"/>
<name>A0A8R1XRL3_ONCVO</name>
<organism evidence="1 2">
    <name type="scientific">Onchocerca volvulus</name>
    <dbReference type="NCBI Taxonomy" id="6282"/>
    <lineage>
        <taxon>Eukaryota</taxon>
        <taxon>Metazoa</taxon>
        <taxon>Ecdysozoa</taxon>
        <taxon>Nematoda</taxon>
        <taxon>Chromadorea</taxon>
        <taxon>Rhabditida</taxon>
        <taxon>Spirurina</taxon>
        <taxon>Spiruromorpha</taxon>
        <taxon>Filarioidea</taxon>
        <taxon>Onchocercidae</taxon>
        <taxon>Onchocerca</taxon>
    </lineage>
</organism>
<dbReference type="InterPro" id="IPR008042">
    <property type="entry name" value="Retrotrans_Pao"/>
</dbReference>
<sequence>MLMREFHANHDINMDNEQEMTEKTKVKLLGIEWNNSKDEFTWNWKIPQEGLQTKRQILQFYAGIYDPLGLLSPIILPWKLLIQDLWKKGMSWDEHLEPEEMRRCLELEKAFNQLDVMEILRWTPQEYSGIHVFVFLREVFPSSVV</sequence>
<accession>A0A8R1XRL3</accession>
<keyword evidence="2" id="KW-1185">Reference proteome</keyword>